<accession>V7PW64</accession>
<keyword evidence="4" id="KW-0539">Nucleus</keyword>
<comment type="subcellular location">
    <subcellularLocation>
        <location evidence="1">Nucleus</location>
    </subcellularLocation>
</comment>
<dbReference type="InterPro" id="IPR012677">
    <property type="entry name" value="Nucleotide-bd_a/b_plait_sf"/>
</dbReference>
<feature type="domain" description="UPF3" evidence="6">
    <location>
        <begin position="161"/>
        <end position="291"/>
    </location>
</feature>
<dbReference type="GO" id="GO:0005737">
    <property type="term" value="C:cytoplasm"/>
    <property type="evidence" value="ECO:0007669"/>
    <property type="project" value="TreeGrafter"/>
</dbReference>
<dbReference type="PANTHER" id="PTHR13112">
    <property type="entry name" value="UPF3 REGULATOR OF NONSENSE TRANSCRIPTS-LIKE PROTEIN"/>
    <property type="match status" value="1"/>
</dbReference>
<feature type="region of interest" description="Disordered" evidence="5">
    <location>
        <begin position="1"/>
        <end position="76"/>
    </location>
</feature>
<reference evidence="7 8" key="1">
    <citation type="submission" date="2013-11" db="EMBL/GenBank/DDBJ databases">
        <title>The Genome Sequence of Plasmodium yoelii 17X.</title>
        <authorList>
            <consortium name="The Broad Institute Genomics Platform"/>
            <consortium name="The Broad Institute Genome Sequencing Center for Infectious Disease"/>
            <person name="Neafsey D."/>
            <person name="Adams J."/>
            <person name="Walker B."/>
            <person name="Young S.K."/>
            <person name="Zeng Q."/>
            <person name="Gargeya S."/>
            <person name="Fitzgerald M."/>
            <person name="Haas B."/>
            <person name="Abouelleil A."/>
            <person name="Alvarado L."/>
            <person name="Chapman S.B."/>
            <person name="Gainer-Dewar J."/>
            <person name="Goldberg J."/>
            <person name="Griggs A."/>
            <person name="Gujja S."/>
            <person name="Hansen M."/>
            <person name="Howarth C."/>
            <person name="Imamovic A."/>
            <person name="Ireland A."/>
            <person name="Larimer J."/>
            <person name="McCowan C."/>
            <person name="Murphy C."/>
            <person name="Pearson M."/>
            <person name="Poon T.W."/>
            <person name="Priest M."/>
            <person name="Roberts A."/>
            <person name="Saif S."/>
            <person name="Shea T."/>
            <person name="Sykes S."/>
            <person name="Wortman J."/>
            <person name="Nusbaum C."/>
            <person name="Birren B."/>
        </authorList>
    </citation>
    <scope>NUCLEOTIDE SEQUENCE [LARGE SCALE GENOMIC DNA]</scope>
    <source>
        <strain evidence="7 8">17X</strain>
    </source>
</reference>
<sequence>MYSNVRPYKILQKVKASDNSKKKASESSKEKASESSKEKASESSKEKASEHSKEKASEYSKKKASESSKEKTNEEKKYYNKHKKYEDINYYEDDRRYRYNKHVNHYKTKNNKSYTIDNNYEKNNKQYTKNGEKSNNNVVLKKTGKDMLISLLKKDQMCVKKKKIVIRNLPPTLNENNFFDSFSNNLKDELDYYYYVNGSIGKNSSDDIIHSRIYLSFKDYMKTEEFIKTQDGKYFYDTNGVKYKANVTFAPNQTIIHKNRIDNRNNTLESDPYFLKCCEEMHNPIEPPKNDIDYHDIINVVRENDDIISPIIIDLRKKLKNTKVK</sequence>
<dbReference type="GO" id="GO:0003729">
    <property type="term" value="F:mRNA binding"/>
    <property type="evidence" value="ECO:0007669"/>
    <property type="project" value="TreeGrafter"/>
</dbReference>
<dbReference type="InterPro" id="IPR039722">
    <property type="entry name" value="Upf3"/>
</dbReference>
<feature type="compositionally biased region" description="Basic and acidic residues" evidence="5">
    <location>
        <begin position="15"/>
        <end position="76"/>
    </location>
</feature>
<keyword evidence="3" id="KW-0866">Nonsense-mediated mRNA decay</keyword>
<evidence type="ECO:0000313" key="8">
    <source>
        <dbReference type="Proteomes" id="UP000018538"/>
    </source>
</evidence>
<keyword evidence="8" id="KW-1185">Reference proteome</keyword>
<evidence type="ECO:0000256" key="1">
    <source>
        <dbReference type="ARBA" id="ARBA00004123"/>
    </source>
</evidence>
<dbReference type="EMBL" id="KI635730">
    <property type="protein sequence ID" value="ETB62862.1"/>
    <property type="molecule type" value="Genomic_DNA"/>
</dbReference>
<name>V7PW64_PLAYE</name>
<dbReference type="GO" id="GO:0045727">
    <property type="term" value="P:positive regulation of translation"/>
    <property type="evidence" value="ECO:0007669"/>
    <property type="project" value="TreeGrafter"/>
</dbReference>
<evidence type="ECO:0000313" key="7">
    <source>
        <dbReference type="EMBL" id="ETB62862.1"/>
    </source>
</evidence>
<dbReference type="InterPro" id="IPR005120">
    <property type="entry name" value="UPF3_dom"/>
</dbReference>
<dbReference type="Pfam" id="PF03467">
    <property type="entry name" value="Smg4_UPF3"/>
    <property type="match status" value="1"/>
</dbReference>
<dbReference type="AlphaFoldDB" id="V7PW64"/>
<proteinExistence type="inferred from homology"/>
<protein>
    <recommendedName>
        <fullName evidence="6">UPF3 domain-containing protein</fullName>
    </recommendedName>
</protein>
<comment type="similarity">
    <text evidence="2">Belongs to the RENT3 family.</text>
</comment>
<evidence type="ECO:0000256" key="2">
    <source>
        <dbReference type="ARBA" id="ARBA00005991"/>
    </source>
</evidence>
<evidence type="ECO:0000256" key="5">
    <source>
        <dbReference type="SAM" id="MobiDB-lite"/>
    </source>
</evidence>
<gene>
    <name evidence="7" type="ORF">YYC_00505</name>
</gene>
<evidence type="ECO:0000256" key="4">
    <source>
        <dbReference type="ARBA" id="ARBA00023242"/>
    </source>
</evidence>
<evidence type="ECO:0000259" key="6">
    <source>
        <dbReference type="Pfam" id="PF03467"/>
    </source>
</evidence>
<dbReference type="GO" id="GO:0000184">
    <property type="term" value="P:nuclear-transcribed mRNA catabolic process, nonsense-mediated decay"/>
    <property type="evidence" value="ECO:0007669"/>
    <property type="project" value="UniProtKB-KW"/>
</dbReference>
<evidence type="ECO:0000256" key="3">
    <source>
        <dbReference type="ARBA" id="ARBA00023161"/>
    </source>
</evidence>
<dbReference type="OrthoDB" id="371807at2759"/>
<dbReference type="GO" id="GO:0005730">
    <property type="term" value="C:nucleolus"/>
    <property type="evidence" value="ECO:0007669"/>
    <property type="project" value="TreeGrafter"/>
</dbReference>
<dbReference type="Gene3D" id="3.30.70.330">
    <property type="match status" value="1"/>
</dbReference>
<dbReference type="PANTHER" id="PTHR13112:SF0">
    <property type="entry name" value="FI21285P1"/>
    <property type="match status" value="1"/>
</dbReference>
<dbReference type="CDD" id="cd12455">
    <property type="entry name" value="RRM_like_Smg4_UPF3"/>
    <property type="match status" value="1"/>
</dbReference>
<dbReference type="InterPro" id="IPR035979">
    <property type="entry name" value="RBD_domain_sf"/>
</dbReference>
<dbReference type="SUPFAM" id="SSF54928">
    <property type="entry name" value="RNA-binding domain, RBD"/>
    <property type="match status" value="1"/>
</dbReference>
<organism evidence="7 8">
    <name type="scientific">Plasmodium yoelii 17X</name>
    <dbReference type="NCBI Taxonomy" id="1323249"/>
    <lineage>
        <taxon>Eukaryota</taxon>
        <taxon>Sar</taxon>
        <taxon>Alveolata</taxon>
        <taxon>Apicomplexa</taxon>
        <taxon>Aconoidasida</taxon>
        <taxon>Haemosporida</taxon>
        <taxon>Plasmodiidae</taxon>
        <taxon>Plasmodium</taxon>
        <taxon>Plasmodium (Vinckeia)</taxon>
    </lineage>
</organism>
<dbReference type="Proteomes" id="UP000018538">
    <property type="component" value="Unassembled WGS sequence"/>
</dbReference>